<evidence type="ECO:0000313" key="10">
    <source>
        <dbReference type="Proteomes" id="UP001596189"/>
    </source>
</evidence>
<evidence type="ECO:0000256" key="7">
    <source>
        <dbReference type="RuleBase" id="RU365095"/>
    </source>
</evidence>
<name>A0ABW1JB39_9ACTN</name>
<comment type="function">
    <text evidence="2 7">Hydrolysis of 6-phosphogluconolactone to 6-phosphogluconate.</text>
</comment>
<keyword evidence="10" id="KW-1185">Reference proteome</keyword>
<evidence type="ECO:0000256" key="2">
    <source>
        <dbReference type="ARBA" id="ARBA00002681"/>
    </source>
</evidence>
<evidence type="ECO:0000256" key="1">
    <source>
        <dbReference type="ARBA" id="ARBA00000832"/>
    </source>
</evidence>
<evidence type="ECO:0000313" key="9">
    <source>
        <dbReference type="EMBL" id="MFC6006118.1"/>
    </source>
</evidence>
<dbReference type="RefSeq" id="WP_345716979.1">
    <property type="nucleotide sequence ID" value="NZ_BAABFP010000005.1"/>
</dbReference>
<evidence type="ECO:0000256" key="4">
    <source>
        <dbReference type="ARBA" id="ARBA00010662"/>
    </source>
</evidence>
<dbReference type="Pfam" id="PF01182">
    <property type="entry name" value="Glucosamine_iso"/>
    <property type="match status" value="1"/>
</dbReference>
<comment type="similarity">
    <text evidence="4 7">Belongs to the glucosamine/galactosamine-6-phosphate isomerase family. 6-phosphogluconolactonase subfamily.</text>
</comment>
<comment type="caution">
    <text evidence="9">The sequence shown here is derived from an EMBL/GenBank/DDBJ whole genome shotgun (WGS) entry which is preliminary data.</text>
</comment>
<sequence>MSASPLVVVHRDAALLAASVAARLVTRLVDAQAARGTAHVVLTGGSVGTAVLASLAESPARDAVSWPDVHVWWGDERFLPAGHPDRNETQAREALLDGLRLDPAHVHPMGASDQAPHVDVDAAAERYAEELARVARAEGTSRDDVPAFDVLLLGVGPDAHIASLFPEMAGIHEADRTVVGVHGSPKPPPLRVSLTLPAINRAEEVWLVAAGAEKADAIGLALSGAGPVQAPAGAAGGRRATVWLLDRAAAQRVPPALIRLSSP</sequence>
<gene>
    <name evidence="7 9" type="primary">pgl</name>
    <name evidence="9" type="ORF">ACFQDO_03150</name>
</gene>
<dbReference type="PANTHER" id="PTHR11054">
    <property type="entry name" value="6-PHOSPHOGLUCONOLACTONASE"/>
    <property type="match status" value="1"/>
</dbReference>
<dbReference type="InterPro" id="IPR037171">
    <property type="entry name" value="NagB/RpiA_transferase-like"/>
</dbReference>
<dbReference type="InterPro" id="IPR039104">
    <property type="entry name" value="6PGL"/>
</dbReference>
<evidence type="ECO:0000259" key="8">
    <source>
        <dbReference type="Pfam" id="PF01182"/>
    </source>
</evidence>
<reference evidence="10" key="1">
    <citation type="journal article" date="2019" name="Int. J. Syst. Evol. Microbiol.">
        <title>The Global Catalogue of Microorganisms (GCM) 10K type strain sequencing project: providing services to taxonomists for standard genome sequencing and annotation.</title>
        <authorList>
            <consortium name="The Broad Institute Genomics Platform"/>
            <consortium name="The Broad Institute Genome Sequencing Center for Infectious Disease"/>
            <person name="Wu L."/>
            <person name="Ma J."/>
        </authorList>
    </citation>
    <scope>NUCLEOTIDE SEQUENCE [LARGE SCALE GENOMIC DNA]</scope>
    <source>
        <strain evidence="10">KACC 14249</strain>
    </source>
</reference>
<dbReference type="CDD" id="cd01400">
    <property type="entry name" value="6PGL"/>
    <property type="match status" value="1"/>
</dbReference>
<dbReference type="PANTHER" id="PTHR11054:SF0">
    <property type="entry name" value="6-PHOSPHOGLUCONOLACTONASE"/>
    <property type="match status" value="1"/>
</dbReference>
<dbReference type="EC" id="3.1.1.31" evidence="5 7"/>
<dbReference type="Gene3D" id="3.40.50.1360">
    <property type="match status" value="1"/>
</dbReference>
<evidence type="ECO:0000256" key="6">
    <source>
        <dbReference type="ARBA" id="ARBA00020337"/>
    </source>
</evidence>
<dbReference type="SUPFAM" id="SSF100950">
    <property type="entry name" value="NagB/RpiA/CoA transferase-like"/>
    <property type="match status" value="1"/>
</dbReference>
<dbReference type="GO" id="GO:0017057">
    <property type="term" value="F:6-phosphogluconolactonase activity"/>
    <property type="evidence" value="ECO:0007669"/>
    <property type="project" value="UniProtKB-EC"/>
</dbReference>
<evidence type="ECO:0000256" key="3">
    <source>
        <dbReference type="ARBA" id="ARBA00004961"/>
    </source>
</evidence>
<dbReference type="InterPro" id="IPR006148">
    <property type="entry name" value="Glc/Gal-6P_isomerase"/>
</dbReference>
<comment type="pathway">
    <text evidence="3 7">Carbohydrate degradation; pentose phosphate pathway; D-ribulose 5-phosphate from D-glucose 6-phosphate (oxidative stage): step 2/3.</text>
</comment>
<evidence type="ECO:0000256" key="5">
    <source>
        <dbReference type="ARBA" id="ARBA00013198"/>
    </source>
</evidence>
<dbReference type="InterPro" id="IPR005900">
    <property type="entry name" value="6-phosphogluconolactonase_DevB"/>
</dbReference>
<dbReference type="NCBIfam" id="TIGR01198">
    <property type="entry name" value="pgl"/>
    <property type="match status" value="1"/>
</dbReference>
<dbReference type="Proteomes" id="UP001596189">
    <property type="component" value="Unassembled WGS sequence"/>
</dbReference>
<accession>A0ABW1JB39</accession>
<feature type="domain" description="Glucosamine/galactosamine-6-phosphate isomerase" evidence="8">
    <location>
        <begin position="12"/>
        <end position="243"/>
    </location>
</feature>
<proteinExistence type="inferred from homology"/>
<protein>
    <recommendedName>
        <fullName evidence="6 7">6-phosphogluconolactonase</fullName>
        <shortName evidence="7">6PGL</shortName>
        <ecNumber evidence="5 7">3.1.1.31</ecNumber>
    </recommendedName>
</protein>
<comment type="catalytic activity">
    <reaction evidence="1 7">
        <text>6-phospho-D-glucono-1,5-lactone + H2O = 6-phospho-D-gluconate + H(+)</text>
        <dbReference type="Rhea" id="RHEA:12556"/>
        <dbReference type="ChEBI" id="CHEBI:15377"/>
        <dbReference type="ChEBI" id="CHEBI:15378"/>
        <dbReference type="ChEBI" id="CHEBI:57955"/>
        <dbReference type="ChEBI" id="CHEBI:58759"/>
        <dbReference type="EC" id="3.1.1.31"/>
    </reaction>
</comment>
<keyword evidence="7 9" id="KW-0378">Hydrolase</keyword>
<dbReference type="EMBL" id="JBHSRD010000002">
    <property type="protein sequence ID" value="MFC6006118.1"/>
    <property type="molecule type" value="Genomic_DNA"/>
</dbReference>
<organism evidence="9 10">
    <name type="scientific">Angustibacter luteus</name>
    <dbReference type="NCBI Taxonomy" id="658456"/>
    <lineage>
        <taxon>Bacteria</taxon>
        <taxon>Bacillati</taxon>
        <taxon>Actinomycetota</taxon>
        <taxon>Actinomycetes</taxon>
        <taxon>Kineosporiales</taxon>
        <taxon>Kineosporiaceae</taxon>
    </lineage>
</organism>